<protein>
    <recommendedName>
        <fullName evidence="1">Helicase XPB/Ssl2 N-terminal domain-containing protein</fullName>
    </recommendedName>
</protein>
<dbReference type="EMBL" id="BAAANK010000006">
    <property type="protein sequence ID" value="GAA1837715.1"/>
    <property type="molecule type" value="Genomic_DNA"/>
</dbReference>
<reference evidence="2 3" key="1">
    <citation type="journal article" date="2019" name="Int. J. Syst. Evol. Microbiol.">
        <title>The Global Catalogue of Microorganisms (GCM) 10K type strain sequencing project: providing services to taxonomists for standard genome sequencing and annotation.</title>
        <authorList>
            <consortium name="The Broad Institute Genomics Platform"/>
            <consortium name="The Broad Institute Genome Sequencing Center for Infectious Disease"/>
            <person name="Wu L."/>
            <person name="Ma J."/>
        </authorList>
    </citation>
    <scope>NUCLEOTIDE SEQUENCE [LARGE SCALE GENOMIC DNA]</scope>
    <source>
        <strain evidence="2 3">JCM 14323</strain>
    </source>
</reference>
<comment type="caution">
    <text evidence="2">The sequence shown here is derived from an EMBL/GenBank/DDBJ whole genome shotgun (WGS) entry which is preliminary data.</text>
</comment>
<evidence type="ECO:0000313" key="3">
    <source>
        <dbReference type="Proteomes" id="UP001501746"/>
    </source>
</evidence>
<organism evidence="2 3">
    <name type="scientific">Agromyces salentinus</name>
    <dbReference type="NCBI Taxonomy" id="269421"/>
    <lineage>
        <taxon>Bacteria</taxon>
        <taxon>Bacillati</taxon>
        <taxon>Actinomycetota</taxon>
        <taxon>Actinomycetes</taxon>
        <taxon>Micrococcales</taxon>
        <taxon>Microbacteriaceae</taxon>
        <taxon>Agromyces</taxon>
    </lineage>
</organism>
<dbReference type="Proteomes" id="UP001501746">
    <property type="component" value="Unassembled WGS sequence"/>
</dbReference>
<dbReference type="InterPro" id="IPR032830">
    <property type="entry name" value="XPB/Ssl2_N"/>
</dbReference>
<evidence type="ECO:0000259" key="1">
    <source>
        <dbReference type="Pfam" id="PF13625"/>
    </source>
</evidence>
<evidence type="ECO:0000313" key="2">
    <source>
        <dbReference type="EMBL" id="GAA1837715.1"/>
    </source>
</evidence>
<sequence length="621" mass="66361">MLELAARLRALPRPQLEAALKTREFDTAGIRDLFDLAEVLLGPESLDHAISRLDRPRLAALAATAALTADHADTTVDAVAAELARLGASAELSAATPELLEQLALILLLVVDGSRVHLPAAVSSRLAVRTGRDIPDAAELAAPAPPVLVGVDEVDRTILDRRASETAYATVAATAELLAALGVQPARELAKGGLTLPDSKRLAEVCGIELDALPRLFHRADEAGLVLRDGAYWLESDIGANWTQRSAGERWQRLAEQWLARIPPTLRELVARRSETLSSTDLRDDVRWLYPAGGRWLDDGLDRLVDDAEALGLAVAGEPVESGRLVLTGQVERAAAILAAHFPAQVSKVYLQHDLTVVSPGPLEPVLDARLRSFADVEARDLASTYRVSAASVNRGLAAGETAATILDFLGGLSLTGIPQPVEYLVHEAAKRFGSVRVASADDAELPARTVVRSEDEQVVRTLAVDQALSAIGLRQVGPYRLLSRFAPDVVFWALSDARYPVAAEDHDGAIVRLRRHHLAQSPPPAATTDPIGALLDRVLVEADDDATEVAWLARQLEAAARAKETLTVTVRMPGGTTADYLLAPASVANGRLRARDRKADIERTLPLSAIAAVMPAPSNV</sequence>
<feature type="domain" description="Helicase XPB/Ssl2 N-terminal" evidence="1">
    <location>
        <begin position="350"/>
        <end position="476"/>
    </location>
</feature>
<proteinExistence type="predicted"/>
<dbReference type="RefSeq" id="WP_157427303.1">
    <property type="nucleotide sequence ID" value="NZ_BAAANK010000006.1"/>
</dbReference>
<dbReference type="Pfam" id="PF13625">
    <property type="entry name" value="Helicase_C_3"/>
    <property type="match status" value="1"/>
</dbReference>
<gene>
    <name evidence="2" type="ORF">GCM10009750_23610</name>
</gene>
<accession>A0ABN2MVZ3</accession>
<name>A0ABN2MVZ3_9MICO</name>
<keyword evidence="3" id="KW-1185">Reference proteome</keyword>